<accession>A0A369JSI3</accession>
<sequence length="73" mass="8255">MGGWVVRKMSIGPRPETFPEATADRFDERLIGMSGEELFEDVDFNGSDDGEEVRIFTDSLRDNRVVEFSVILA</sequence>
<dbReference type="InParanoid" id="A0A369JSI3"/>
<dbReference type="Proteomes" id="UP000076154">
    <property type="component" value="Unassembled WGS sequence"/>
</dbReference>
<reference evidence="1" key="1">
    <citation type="submission" date="2018-04" db="EMBL/GenBank/DDBJ databases">
        <title>Whole genome sequencing of Hypsizygus marmoreus.</title>
        <authorList>
            <person name="Choi I.-G."/>
            <person name="Min B."/>
            <person name="Kim J.-G."/>
            <person name="Kim S."/>
            <person name="Oh Y.-L."/>
            <person name="Kong W.-S."/>
            <person name="Park H."/>
            <person name="Jeong J."/>
            <person name="Song E.-S."/>
        </authorList>
    </citation>
    <scope>NUCLEOTIDE SEQUENCE [LARGE SCALE GENOMIC DNA]</scope>
    <source>
        <strain evidence="1">51987-8</strain>
    </source>
</reference>
<dbReference type="AlphaFoldDB" id="A0A369JSI3"/>
<evidence type="ECO:0000313" key="2">
    <source>
        <dbReference type="Proteomes" id="UP000076154"/>
    </source>
</evidence>
<evidence type="ECO:0000313" key="1">
    <source>
        <dbReference type="EMBL" id="RDB25251.1"/>
    </source>
</evidence>
<dbReference type="EMBL" id="LUEZ02000041">
    <property type="protein sequence ID" value="RDB25251.1"/>
    <property type="molecule type" value="Genomic_DNA"/>
</dbReference>
<organism evidence="1 2">
    <name type="scientific">Hypsizygus marmoreus</name>
    <name type="common">White beech mushroom</name>
    <name type="synonym">Agaricus marmoreus</name>
    <dbReference type="NCBI Taxonomy" id="39966"/>
    <lineage>
        <taxon>Eukaryota</taxon>
        <taxon>Fungi</taxon>
        <taxon>Dikarya</taxon>
        <taxon>Basidiomycota</taxon>
        <taxon>Agaricomycotina</taxon>
        <taxon>Agaricomycetes</taxon>
        <taxon>Agaricomycetidae</taxon>
        <taxon>Agaricales</taxon>
        <taxon>Tricholomatineae</taxon>
        <taxon>Lyophyllaceae</taxon>
        <taxon>Hypsizygus</taxon>
    </lineage>
</organism>
<proteinExistence type="predicted"/>
<gene>
    <name evidence="1" type="ORF">Hypma_007375</name>
</gene>
<protein>
    <submittedName>
        <fullName evidence="1">Uncharacterized protein</fullName>
    </submittedName>
</protein>
<comment type="caution">
    <text evidence="1">The sequence shown here is derived from an EMBL/GenBank/DDBJ whole genome shotgun (WGS) entry which is preliminary data.</text>
</comment>
<keyword evidence="2" id="KW-1185">Reference proteome</keyword>
<name>A0A369JSI3_HYPMA</name>